<comment type="caution">
    <text evidence="8">The sequence shown here is derived from an EMBL/GenBank/DDBJ whole genome shotgun (WGS) entry which is preliminary data.</text>
</comment>
<keyword evidence="3 6" id="KW-0812">Transmembrane</keyword>
<proteinExistence type="predicted"/>
<feature type="transmembrane region" description="Helical" evidence="6">
    <location>
        <begin position="94"/>
        <end position="113"/>
    </location>
</feature>
<dbReference type="InterPro" id="IPR011701">
    <property type="entry name" value="MFS"/>
</dbReference>
<feature type="transmembrane region" description="Helical" evidence="6">
    <location>
        <begin position="61"/>
        <end position="82"/>
    </location>
</feature>
<dbReference type="PROSITE" id="PS00216">
    <property type="entry name" value="SUGAR_TRANSPORT_1"/>
    <property type="match status" value="1"/>
</dbReference>
<dbReference type="Gene3D" id="1.20.1250.20">
    <property type="entry name" value="MFS general substrate transporter like domains"/>
    <property type="match status" value="1"/>
</dbReference>
<dbReference type="InterPro" id="IPR036259">
    <property type="entry name" value="MFS_trans_sf"/>
</dbReference>
<comment type="subcellular location">
    <subcellularLocation>
        <location evidence="1">Cell membrane</location>
        <topology evidence="1">Multi-pass membrane protein</topology>
    </subcellularLocation>
</comment>
<feature type="transmembrane region" description="Helical" evidence="6">
    <location>
        <begin position="355"/>
        <end position="373"/>
    </location>
</feature>
<evidence type="ECO:0000256" key="4">
    <source>
        <dbReference type="ARBA" id="ARBA00022989"/>
    </source>
</evidence>
<feature type="transmembrane region" description="Helical" evidence="6">
    <location>
        <begin position="330"/>
        <end position="349"/>
    </location>
</feature>
<evidence type="ECO:0000256" key="2">
    <source>
        <dbReference type="ARBA" id="ARBA00022448"/>
    </source>
</evidence>
<feature type="transmembrane region" description="Helical" evidence="6">
    <location>
        <begin position="180"/>
        <end position="202"/>
    </location>
</feature>
<evidence type="ECO:0000313" key="8">
    <source>
        <dbReference type="EMBL" id="HJF14075.1"/>
    </source>
</evidence>
<keyword evidence="2" id="KW-0813">Transport</keyword>
<dbReference type="AlphaFoldDB" id="A0A921K6X6"/>
<dbReference type="EMBL" id="DYXC01000060">
    <property type="protein sequence ID" value="HJF14075.1"/>
    <property type="molecule type" value="Genomic_DNA"/>
</dbReference>
<name>A0A921K6X6_9MICC</name>
<feature type="transmembrane region" description="Helical" evidence="6">
    <location>
        <begin position="264"/>
        <end position="286"/>
    </location>
</feature>
<accession>A0A921K6X6</accession>
<feature type="transmembrane region" description="Helical" evidence="6">
    <location>
        <begin position="25"/>
        <end position="49"/>
    </location>
</feature>
<evidence type="ECO:0000256" key="3">
    <source>
        <dbReference type="ARBA" id="ARBA00022692"/>
    </source>
</evidence>
<dbReference type="Proteomes" id="UP000703315">
    <property type="component" value="Unassembled WGS sequence"/>
</dbReference>
<dbReference type="InterPro" id="IPR020846">
    <property type="entry name" value="MFS_dom"/>
</dbReference>
<dbReference type="InterPro" id="IPR005829">
    <property type="entry name" value="Sugar_transporter_CS"/>
</dbReference>
<dbReference type="Pfam" id="PF07690">
    <property type="entry name" value="MFS_1"/>
    <property type="match status" value="1"/>
</dbReference>
<reference evidence="8" key="1">
    <citation type="journal article" date="2021" name="PeerJ">
        <title>Extensive microbial diversity within the chicken gut microbiome revealed by metagenomics and culture.</title>
        <authorList>
            <person name="Gilroy R."/>
            <person name="Ravi A."/>
            <person name="Getino M."/>
            <person name="Pursley I."/>
            <person name="Horton D.L."/>
            <person name="Alikhan N.F."/>
            <person name="Baker D."/>
            <person name="Gharbi K."/>
            <person name="Hall N."/>
            <person name="Watson M."/>
            <person name="Adriaenssens E.M."/>
            <person name="Foster-Nyarko E."/>
            <person name="Jarju S."/>
            <person name="Secka A."/>
            <person name="Antonio M."/>
            <person name="Oren A."/>
            <person name="Chaudhuri R.R."/>
            <person name="La Ragione R."/>
            <person name="Hildebrand F."/>
            <person name="Pallen M.J."/>
        </authorList>
    </citation>
    <scope>NUCLEOTIDE SEQUENCE</scope>
    <source>
        <strain evidence="8">ChiHjej13B12-14962</strain>
    </source>
</reference>
<dbReference type="PROSITE" id="PS50850">
    <property type="entry name" value="MFS"/>
    <property type="match status" value="1"/>
</dbReference>
<feature type="transmembrane region" description="Helical" evidence="6">
    <location>
        <begin position="306"/>
        <end position="325"/>
    </location>
</feature>
<feature type="transmembrane region" description="Helical" evidence="6">
    <location>
        <begin position="403"/>
        <end position="420"/>
    </location>
</feature>
<feature type="domain" description="Major facilitator superfamily (MFS) profile" evidence="7">
    <location>
        <begin position="27"/>
        <end position="450"/>
    </location>
</feature>
<dbReference type="SUPFAM" id="SSF103473">
    <property type="entry name" value="MFS general substrate transporter"/>
    <property type="match status" value="1"/>
</dbReference>
<evidence type="ECO:0000313" key="9">
    <source>
        <dbReference type="Proteomes" id="UP000703315"/>
    </source>
</evidence>
<keyword evidence="4 6" id="KW-1133">Transmembrane helix</keyword>
<dbReference type="GO" id="GO:0022857">
    <property type="term" value="F:transmembrane transporter activity"/>
    <property type="evidence" value="ECO:0007669"/>
    <property type="project" value="InterPro"/>
</dbReference>
<reference evidence="8" key="2">
    <citation type="submission" date="2021-09" db="EMBL/GenBank/DDBJ databases">
        <authorList>
            <person name="Gilroy R."/>
        </authorList>
    </citation>
    <scope>NUCLEOTIDE SEQUENCE</scope>
    <source>
        <strain evidence="8">ChiHjej13B12-14962</strain>
    </source>
</reference>
<dbReference type="PANTHER" id="PTHR23511">
    <property type="entry name" value="SYNAPTIC VESICLE GLYCOPROTEIN 2"/>
    <property type="match status" value="1"/>
</dbReference>
<sequence>MHTHQTKKLDLTSAMEAQGLTKRHWLFFSVIALIMLFDGMDVTIVSHIFPSLIQDWGVEVGGGIAIVVSGGFVGMGVGALIAGRLADLIGRKTVFIWAAALFSVATALGATSGDFAAFTLWRWIACLGMGSTMASANALLSELVPKRNRAALLAVAYAFVGLGTALGASLAGLILPTEGWRLLLAMAGIGPFIFVVLAAFVLPESPGHYLARGSVDRAKRSVKRIVPDLDLNEVEFVLPEQPTSTSEHQTGALTKLMSKTYAPVTILLFIFGFVSLGTQLTIVQYLPILLQLPSTGLDTVQSSAIVSLYGLTSTAGGLLIGVFLAKWSRFVVFGTLLALSSLTILTVALTPAPGYTLLLIMFGIFGAIVPSVLGPSRSILAATALPTDIRATGIGTTEMGGRIGSALGGGIGGVLIGTGIGLSGFLLLLLFPIALLGGALGGLNILSRKKESDNIGAYSSNRHDKVLRSNAQQ</sequence>
<protein>
    <submittedName>
        <fullName evidence="8">MFS transporter</fullName>
    </submittedName>
</protein>
<dbReference type="PANTHER" id="PTHR23511:SF34">
    <property type="entry name" value="SYNAPTIC VESICLE GLYCOPROTEIN 2"/>
    <property type="match status" value="1"/>
</dbReference>
<feature type="transmembrane region" description="Helical" evidence="6">
    <location>
        <begin position="426"/>
        <end position="446"/>
    </location>
</feature>
<evidence type="ECO:0000259" key="7">
    <source>
        <dbReference type="PROSITE" id="PS50850"/>
    </source>
</evidence>
<feature type="transmembrane region" description="Helical" evidence="6">
    <location>
        <begin position="152"/>
        <end position="174"/>
    </location>
</feature>
<dbReference type="GO" id="GO:0005886">
    <property type="term" value="C:plasma membrane"/>
    <property type="evidence" value="ECO:0007669"/>
    <property type="project" value="UniProtKB-SubCell"/>
</dbReference>
<gene>
    <name evidence="8" type="ORF">K8V32_04630</name>
</gene>
<evidence type="ECO:0000256" key="5">
    <source>
        <dbReference type="ARBA" id="ARBA00023136"/>
    </source>
</evidence>
<keyword evidence="5 6" id="KW-0472">Membrane</keyword>
<feature type="transmembrane region" description="Helical" evidence="6">
    <location>
        <begin position="119"/>
        <end position="140"/>
    </location>
</feature>
<dbReference type="RefSeq" id="WP_303903607.1">
    <property type="nucleotide sequence ID" value="NZ_DYXC01000060.1"/>
</dbReference>
<organism evidence="8 9">
    <name type="scientific">Enteractinococcus helveticum</name>
    <dbReference type="NCBI Taxonomy" id="1837282"/>
    <lineage>
        <taxon>Bacteria</taxon>
        <taxon>Bacillati</taxon>
        <taxon>Actinomycetota</taxon>
        <taxon>Actinomycetes</taxon>
        <taxon>Micrococcales</taxon>
        <taxon>Micrococcaceae</taxon>
    </lineage>
</organism>
<evidence type="ECO:0000256" key="1">
    <source>
        <dbReference type="ARBA" id="ARBA00004651"/>
    </source>
</evidence>
<evidence type="ECO:0000256" key="6">
    <source>
        <dbReference type="SAM" id="Phobius"/>
    </source>
</evidence>